<dbReference type="InterPro" id="IPR012338">
    <property type="entry name" value="Beta-lactam/transpept-like"/>
</dbReference>
<keyword evidence="5" id="KW-1185">Reference proteome</keyword>
<dbReference type="SUPFAM" id="SSF56601">
    <property type="entry name" value="beta-lactamase/transpeptidase-like"/>
    <property type="match status" value="1"/>
</dbReference>
<sequence>MTQRISRRFVLGALLASSAEIALAGAPQTSLRPPIKPKGMAQLAANPMSQVLRDAAFSGEASILVADAETGRVLEGFNPFVKQPPASVAKAVTALYALRQLGPKHRFKTRLLATGELRNGILEGDLILAGGGDPVFATNPLTDLAKALKNKGIREVRGRFLIYGGALPFVWSIDAGQPDHLGYNPAISGMNLNFNRVHFEWKRAQGEYLVSMDARSDKYRPEVQMAHMAVKPRSAPIYTYEEGEAEEHWTVARAALGDGGSRWLPVRKPELYAADVFATMARAHGIVLPKGAVIDSLPETREIAVHNSEPLTDILRGMLKYSTNLTAETVGLSASQQMGRVETLAESGNRMSVWAKNALDMTTCEFVDHSGLGDASRIAARDMVRALVAAEDDPVFPGLLKEIKLADRNGQPIPESDIRVRAKTGTLNFVSALAGYITTKSGRKLAFAIFTADMEKRAAIAPADRERPQGGKAWARRSRKMQMELLVRWAAMFDTPA</sequence>
<dbReference type="GO" id="GO:0009002">
    <property type="term" value="F:serine-type D-Ala-D-Ala carboxypeptidase activity"/>
    <property type="evidence" value="ECO:0007669"/>
    <property type="project" value="UniProtKB-EC"/>
</dbReference>
<keyword evidence="4" id="KW-0121">Carboxypeptidase</keyword>
<comment type="similarity">
    <text evidence="1">Belongs to the peptidase S13 family.</text>
</comment>
<dbReference type="NCBIfam" id="TIGR00666">
    <property type="entry name" value="PBP4"/>
    <property type="match status" value="1"/>
</dbReference>
<dbReference type="Pfam" id="PF02113">
    <property type="entry name" value="Peptidase_S13"/>
    <property type="match status" value="1"/>
</dbReference>
<evidence type="ECO:0000313" key="5">
    <source>
        <dbReference type="Proteomes" id="UP001208041"/>
    </source>
</evidence>
<comment type="caution">
    <text evidence="4">The sequence shown here is derived from an EMBL/GenBank/DDBJ whole genome shotgun (WGS) entry which is preliminary data.</text>
</comment>
<organism evidence="4 5">
    <name type="scientific">Halocynthiibacter halioticoli</name>
    <dbReference type="NCBI Taxonomy" id="2986804"/>
    <lineage>
        <taxon>Bacteria</taxon>
        <taxon>Pseudomonadati</taxon>
        <taxon>Pseudomonadota</taxon>
        <taxon>Alphaproteobacteria</taxon>
        <taxon>Rhodobacterales</taxon>
        <taxon>Paracoccaceae</taxon>
        <taxon>Halocynthiibacter</taxon>
    </lineage>
</organism>
<dbReference type="PRINTS" id="PR00922">
    <property type="entry name" value="DADACBPTASE3"/>
</dbReference>
<keyword evidence="3" id="KW-0732">Signal</keyword>
<dbReference type="AlphaFoldDB" id="A0AAE3IZ40"/>
<keyword evidence="4" id="KW-0645">Protease</keyword>
<dbReference type="PANTHER" id="PTHR30023:SF0">
    <property type="entry name" value="PENICILLIN-SENSITIVE CARBOXYPEPTIDASE A"/>
    <property type="match status" value="1"/>
</dbReference>
<evidence type="ECO:0000256" key="1">
    <source>
        <dbReference type="ARBA" id="ARBA00006096"/>
    </source>
</evidence>
<dbReference type="GO" id="GO:0006508">
    <property type="term" value="P:proteolysis"/>
    <property type="evidence" value="ECO:0007669"/>
    <property type="project" value="InterPro"/>
</dbReference>
<accession>A0AAE3IZ40</accession>
<name>A0AAE3IZ40_9RHOB</name>
<evidence type="ECO:0000256" key="3">
    <source>
        <dbReference type="SAM" id="SignalP"/>
    </source>
</evidence>
<dbReference type="PANTHER" id="PTHR30023">
    <property type="entry name" value="D-ALANYL-D-ALANINE CARBOXYPEPTIDASE"/>
    <property type="match status" value="1"/>
</dbReference>
<evidence type="ECO:0000313" key="4">
    <source>
        <dbReference type="EMBL" id="MCV6823568.1"/>
    </source>
</evidence>
<feature type="signal peptide" evidence="3">
    <location>
        <begin position="1"/>
        <end position="24"/>
    </location>
</feature>
<evidence type="ECO:0000256" key="2">
    <source>
        <dbReference type="ARBA" id="ARBA00022801"/>
    </source>
</evidence>
<protein>
    <submittedName>
        <fullName evidence="4">D-alanyl-D-alanine carboxypeptidase/D-alanyl-D-alanine-endopeptidase</fullName>
        <ecNumber evidence="4">3.4.16.4</ecNumber>
    </submittedName>
</protein>
<dbReference type="Gene3D" id="3.40.710.10">
    <property type="entry name" value="DD-peptidase/beta-lactamase superfamily"/>
    <property type="match status" value="2"/>
</dbReference>
<keyword evidence="2 4" id="KW-0378">Hydrolase</keyword>
<dbReference type="GO" id="GO:0000270">
    <property type="term" value="P:peptidoglycan metabolic process"/>
    <property type="evidence" value="ECO:0007669"/>
    <property type="project" value="TreeGrafter"/>
</dbReference>
<feature type="chain" id="PRO_5042118146" evidence="3">
    <location>
        <begin position="25"/>
        <end position="497"/>
    </location>
</feature>
<dbReference type="EMBL" id="JAOYFC010000001">
    <property type="protein sequence ID" value="MCV6823568.1"/>
    <property type="molecule type" value="Genomic_DNA"/>
</dbReference>
<dbReference type="InterPro" id="IPR000667">
    <property type="entry name" value="Peptidase_S13"/>
</dbReference>
<proteinExistence type="inferred from homology"/>
<dbReference type="Proteomes" id="UP001208041">
    <property type="component" value="Unassembled WGS sequence"/>
</dbReference>
<reference evidence="4" key="1">
    <citation type="submission" date="2022-10" db="EMBL/GenBank/DDBJ databases">
        <authorList>
            <person name="Yue Y."/>
        </authorList>
    </citation>
    <scope>NUCLEOTIDE SEQUENCE</scope>
    <source>
        <strain evidence="4">Z654</strain>
    </source>
</reference>
<dbReference type="EC" id="3.4.16.4" evidence="4"/>
<dbReference type="Gene3D" id="3.50.80.20">
    <property type="entry name" value="D-Ala-D-Ala carboxypeptidase C, peptidase S13"/>
    <property type="match status" value="1"/>
</dbReference>
<gene>
    <name evidence="4" type="primary">dacB</name>
    <name evidence="4" type="ORF">OH136_03280</name>
</gene>